<gene>
    <name evidence="1" type="ORF">UFOPK2969_01355</name>
</gene>
<proteinExistence type="predicted"/>
<evidence type="ECO:0000313" key="1">
    <source>
        <dbReference type="EMBL" id="CAB4798879.1"/>
    </source>
</evidence>
<reference evidence="1" key="1">
    <citation type="submission" date="2020-05" db="EMBL/GenBank/DDBJ databases">
        <authorList>
            <person name="Chiriac C."/>
            <person name="Salcher M."/>
            <person name="Ghai R."/>
            <person name="Kavagutti S V."/>
        </authorList>
    </citation>
    <scope>NUCLEOTIDE SEQUENCE</scope>
</reference>
<name>A0A6J6XQZ4_9ZZZZ</name>
<organism evidence="1">
    <name type="scientific">freshwater metagenome</name>
    <dbReference type="NCBI Taxonomy" id="449393"/>
    <lineage>
        <taxon>unclassified sequences</taxon>
        <taxon>metagenomes</taxon>
        <taxon>ecological metagenomes</taxon>
    </lineage>
</organism>
<sequence>MNRENYATAKRVGWTIATVNETQTGFNKDIVGNFDGTSEFVPTFGSPTDTECANVVAIEPPRTEIPASCSGIRRGQQAIVIPRTRFRYRVEQLRAPFTTFVLNFVGIPKGDARFRGKFFDGAYKVEMFDLAHEGDDIALGPAAEAVIELLLGIDRERARLLLMKGT</sequence>
<accession>A0A6J6XQZ4</accession>
<dbReference type="AlphaFoldDB" id="A0A6J6XQZ4"/>
<dbReference type="EMBL" id="CAFAAD010000113">
    <property type="protein sequence ID" value="CAB4798879.1"/>
    <property type="molecule type" value="Genomic_DNA"/>
</dbReference>
<protein>
    <submittedName>
        <fullName evidence="1">Unannotated protein</fullName>
    </submittedName>
</protein>